<dbReference type="Pfam" id="PF00931">
    <property type="entry name" value="NB-ARC"/>
    <property type="match status" value="1"/>
</dbReference>
<reference evidence="7" key="1">
    <citation type="submission" date="2018-02" db="EMBL/GenBank/DDBJ databases">
        <authorList>
            <person name="Cohen D.B."/>
            <person name="Kent A.D."/>
        </authorList>
    </citation>
    <scope>NUCLEOTIDE SEQUENCE</scope>
</reference>
<dbReference type="Gene3D" id="1.10.8.430">
    <property type="entry name" value="Helical domain of apoptotic protease-activating factors"/>
    <property type="match status" value="1"/>
</dbReference>
<dbReference type="SUPFAM" id="SSF46785">
    <property type="entry name" value="Winged helix' DNA-binding domain"/>
    <property type="match status" value="1"/>
</dbReference>
<keyword evidence="2" id="KW-0677">Repeat</keyword>
<keyword evidence="1" id="KW-0433">Leucine-rich repeat</keyword>
<gene>
    <name evidence="7" type="ORF">FSB_LOCUS47970</name>
</gene>
<feature type="domain" description="Reverse transcriptase" evidence="6">
    <location>
        <begin position="1106"/>
        <end position="1355"/>
    </location>
</feature>
<dbReference type="InterPro" id="IPR000477">
    <property type="entry name" value="RT_dom"/>
</dbReference>
<evidence type="ECO:0000256" key="4">
    <source>
        <dbReference type="ARBA" id="ARBA00023027"/>
    </source>
</evidence>
<dbReference type="InterPro" id="IPR042197">
    <property type="entry name" value="Apaf_helical"/>
</dbReference>
<dbReference type="InterPro" id="IPR043502">
    <property type="entry name" value="DNA/RNA_pol_sf"/>
</dbReference>
<evidence type="ECO:0000256" key="2">
    <source>
        <dbReference type="ARBA" id="ARBA00022737"/>
    </source>
</evidence>
<evidence type="ECO:0000259" key="5">
    <source>
        <dbReference type="PROSITE" id="PS50104"/>
    </source>
</evidence>
<dbReference type="InterPro" id="IPR036390">
    <property type="entry name" value="WH_DNA-bd_sf"/>
</dbReference>
<dbReference type="PRINTS" id="PR00364">
    <property type="entry name" value="DISEASERSIST"/>
</dbReference>
<dbReference type="Pfam" id="PF01582">
    <property type="entry name" value="TIR"/>
    <property type="match status" value="1"/>
</dbReference>
<evidence type="ECO:0008006" key="8">
    <source>
        <dbReference type="Google" id="ProtNLM"/>
    </source>
</evidence>
<dbReference type="InterPro" id="IPR044974">
    <property type="entry name" value="Disease_R_plants"/>
</dbReference>
<accession>A0A2N9I6Q2</accession>
<proteinExistence type="predicted"/>
<protein>
    <recommendedName>
        <fullName evidence="8">TIR domain-containing protein</fullName>
    </recommendedName>
</protein>
<dbReference type="SUPFAM" id="SSF56219">
    <property type="entry name" value="DNase I-like"/>
    <property type="match status" value="1"/>
</dbReference>
<dbReference type="InterPro" id="IPR036691">
    <property type="entry name" value="Endo/exonu/phosph_ase_sf"/>
</dbReference>
<evidence type="ECO:0000259" key="6">
    <source>
        <dbReference type="PROSITE" id="PS50878"/>
    </source>
</evidence>
<dbReference type="SUPFAM" id="SSF52540">
    <property type="entry name" value="P-loop containing nucleoside triphosphate hydrolases"/>
    <property type="match status" value="1"/>
</dbReference>
<dbReference type="GO" id="GO:0043531">
    <property type="term" value="F:ADP binding"/>
    <property type="evidence" value="ECO:0007669"/>
    <property type="project" value="InterPro"/>
</dbReference>
<evidence type="ECO:0000313" key="7">
    <source>
        <dbReference type="EMBL" id="SPD20088.1"/>
    </source>
</evidence>
<dbReference type="PROSITE" id="PS50878">
    <property type="entry name" value="RT_POL"/>
    <property type="match status" value="1"/>
</dbReference>
<dbReference type="GO" id="GO:0007165">
    <property type="term" value="P:signal transduction"/>
    <property type="evidence" value="ECO:0007669"/>
    <property type="project" value="InterPro"/>
</dbReference>
<name>A0A2N9I6Q2_FAGSY</name>
<dbReference type="CDD" id="cd01650">
    <property type="entry name" value="RT_nLTR_like"/>
    <property type="match status" value="1"/>
</dbReference>
<dbReference type="InterPro" id="IPR000157">
    <property type="entry name" value="TIR_dom"/>
</dbReference>
<dbReference type="Pfam" id="PF00078">
    <property type="entry name" value="RVT_1"/>
    <property type="match status" value="1"/>
</dbReference>
<dbReference type="GO" id="GO:0006952">
    <property type="term" value="P:defense response"/>
    <property type="evidence" value="ECO:0007669"/>
    <property type="project" value="UniProtKB-KW"/>
</dbReference>
<dbReference type="Gene3D" id="3.40.50.10140">
    <property type="entry name" value="Toll/interleukin-1 receptor homology (TIR) domain"/>
    <property type="match status" value="1"/>
</dbReference>
<dbReference type="Pfam" id="PF23282">
    <property type="entry name" value="WHD_ROQ1"/>
    <property type="match status" value="1"/>
</dbReference>
<keyword evidence="4" id="KW-0520">NAD</keyword>
<evidence type="ECO:0000256" key="1">
    <source>
        <dbReference type="ARBA" id="ARBA00022614"/>
    </source>
</evidence>
<dbReference type="SUPFAM" id="SSF52200">
    <property type="entry name" value="Toll/Interleukin receptor TIR domain"/>
    <property type="match status" value="1"/>
</dbReference>
<dbReference type="PANTHER" id="PTHR11017:SF559">
    <property type="entry name" value="DISEASE RESISTANCE PROTEIN CHL1"/>
    <property type="match status" value="1"/>
</dbReference>
<sequence>MLRTQEASSSSTARWKYDVFVSFRREDTRNGFTGHLYAALKYKGIVTFRDEEKLERGKSISPEILKAIEESRFAIVILSRNYASSTWCLDELVKIIACMKKMGMTIFPIFSDVDPSHVRKQTGTFAQAFAKHEEHFKDNIKKVQIWRTALRVVANLKGWHLLDGTESKIIENIVGELWQKLSYAFSEDFEDHVGIISRAEKLESCLAIGSNDVRIIGVCGMGGIGKTTLARVVFCMVSKEFESCCFLTNVREVSENDGLVPLQQQLIAQLLNERMSIQDVHDGVLVIKNRLRHKRILLVLDDVNKLEQLMKLAGENDWFGPGSRVIITTRDKLLLEIREVDGIYEPKGLDYEESFHLFNLKAFKKDQPPLTDYLELSKDVLHYVEGLPLAIEILGSFLFGCSIAKWKSTLFRLKEVPKCSILKVLYNSFDGLHWSEKEIFLHIACFFNHKDKNDVVQILDYFGLYPDVGLRVLVDESLIKMNDTSVWMHDLPEDMGRGMVYKECPNEPGKRSRLWSFKDIKHVLTKNTGTEAIQVIVLKLPKPKELPEEKERTLSGDSGVSQWCTKISSWDEKKGIVYLWSLRQAAALVGALLTLMATPNLSGCHAILAYLAKISRQLRNLITKNEGEACKAQWVSLKYKAVGLVQPKNDPQAQPAILNISDSGSVDPVLIIPQVNASILEVEASTLGGSRTASAGDDRRSSSRASEFSIVPPMVLEVSVPQNPSIDVEEGEICGESQCSDDGEVSILEAEEVRVDLAVVEFDLGLPAMVGSPITASADDLQLMVVPGALEVESTLPVVEYYDCMALLQSIEAERLKQKSSMKMKQPAVSVRKGARELRSLASGINNPQKRDRVKFWLRQWQCNIVCLQETKLDTLDQRVIRSVWSNPYVDWEMLDVVGTVGGVLLIFPSERLRCRRLTPPMLDFSDFIEDLNLVDLPLGGGGQFTWSSGTENPSLSRIDRDTPSFVLASKLKALKEDLKFWNKHVFGDVSLKQLQLLYELSWLDEKEELGGLCYADRDRRKVVLSELDGLAHLEETSWRQKSCVLWLKEGDNNTKFFHKMANSNRRRNYMEKVEVDGTVHEDAVDIWDNVFWDIVGDDVMGFFEEFHTHCKFEKSLNATFIALIPKKRDALNIRDYRPISLVGSMYKLLSKVLANRVKSVLESLIFDSQNAFVGGRQTLDSVLIANECLDSHLKSSIPGILCKLDIEKAYDHFSVLVNGSPAGFFGNSRGLRQGDPLSPLLFLLVMEVLSKMFRKSEKAGLIRGFMARVLGGSEVRISHLFFADDTIVFCDAVPEQVMHIRKVLSCFEVVTGLRVNLNKSEMVPVGEVDSMPSLANLLCCHIGALPMLYLDMPLGAPYKGLFVWNSIHEKIERRLASWQTLYLSKGGRLTLLKSTLSSLPTYFLSLFTIPVSVAQRIEKLQRNFLWRGMGDGFKYHLISWDQVCSPLDCGGLGVKNLTLFNKALLGKWLWRFGVEASHLWRRVIVAKYGMEWGGWRSKPCRGTHGCGLWKGISLGWDIFLERIELSVGEGDRIRFWFDKWCGNSPLKDLFPTMFLCFTDRQASVASVLSRSDLHTSYAWNISFVRDFND</sequence>
<dbReference type="SMART" id="SM00255">
    <property type="entry name" value="TIR"/>
    <property type="match status" value="1"/>
</dbReference>
<dbReference type="PROSITE" id="PS50104">
    <property type="entry name" value="TIR"/>
    <property type="match status" value="1"/>
</dbReference>
<organism evidence="7">
    <name type="scientific">Fagus sylvatica</name>
    <name type="common">Beechnut</name>
    <dbReference type="NCBI Taxonomy" id="28930"/>
    <lineage>
        <taxon>Eukaryota</taxon>
        <taxon>Viridiplantae</taxon>
        <taxon>Streptophyta</taxon>
        <taxon>Embryophyta</taxon>
        <taxon>Tracheophyta</taxon>
        <taxon>Spermatophyta</taxon>
        <taxon>Magnoliopsida</taxon>
        <taxon>eudicotyledons</taxon>
        <taxon>Gunneridae</taxon>
        <taxon>Pentapetalae</taxon>
        <taxon>rosids</taxon>
        <taxon>fabids</taxon>
        <taxon>Fagales</taxon>
        <taxon>Fagaceae</taxon>
        <taxon>Fagus</taxon>
    </lineage>
</organism>
<feature type="domain" description="TIR" evidence="5">
    <location>
        <begin position="15"/>
        <end position="185"/>
    </location>
</feature>
<dbReference type="EMBL" id="OIVN01004946">
    <property type="protein sequence ID" value="SPD20088.1"/>
    <property type="molecule type" value="Genomic_DNA"/>
</dbReference>
<dbReference type="Gene3D" id="3.40.50.300">
    <property type="entry name" value="P-loop containing nucleotide triphosphate hydrolases"/>
    <property type="match status" value="1"/>
</dbReference>
<keyword evidence="3" id="KW-0611">Plant defense</keyword>
<dbReference type="InterPro" id="IPR027417">
    <property type="entry name" value="P-loop_NTPase"/>
</dbReference>
<evidence type="ECO:0000256" key="3">
    <source>
        <dbReference type="ARBA" id="ARBA00022821"/>
    </source>
</evidence>
<dbReference type="FunFam" id="3.40.50.10140:FF:000007">
    <property type="entry name" value="Disease resistance protein (TIR-NBS-LRR class)"/>
    <property type="match status" value="1"/>
</dbReference>
<dbReference type="InterPro" id="IPR002182">
    <property type="entry name" value="NB-ARC"/>
</dbReference>
<dbReference type="PANTHER" id="PTHR11017">
    <property type="entry name" value="LEUCINE-RICH REPEAT-CONTAINING PROTEIN"/>
    <property type="match status" value="1"/>
</dbReference>
<dbReference type="InterPro" id="IPR058192">
    <property type="entry name" value="WHD_ROQ1-like"/>
</dbReference>
<dbReference type="InterPro" id="IPR035897">
    <property type="entry name" value="Toll_tir_struct_dom_sf"/>
</dbReference>
<dbReference type="SUPFAM" id="SSF56672">
    <property type="entry name" value="DNA/RNA polymerases"/>
    <property type="match status" value="1"/>
</dbReference>